<dbReference type="InterPro" id="IPR045584">
    <property type="entry name" value="Pilin-like"/>
</dbReference>
<comment type="caution">
    <text evidence="2">The sequence shown here is derived from an EMBL/GenBank/DDBJ whole genome shotgun (WGS) entry which is preliminary data.</text>
</comment>
<keyword evidence="1" id="KW-0812">Transmembrane</keyword>
<dbReference type="InterPro" id="IPR012902">
    <property type="entry name" value="N_methyl_site"/>
</dbReference>
<name>A0A2M9A8Z7_9BACT</name>
<evidence type="ECO:0000256" key="1">
    <source>
        <dbReference type="SAM" id="Phobius"/>
    </source>
</evidence>
<evidence type="ECO:0000313" key="3">
    <source>
        <dbReference type="Proteomes" id="UP000231134"/>
    </source>
</evidence>
<feature type="transmembrane region" description="Helical" evidence="1">
    <location>
        <begin position="12"/>
        <end position="31"/>
    </location>
</feature>
<sequence length="178" mass="19165">MEKSILTKKGFTLIEVLVVVAIIGILSAAGYSNLRQAIANNRVKDAAFNVAAFAETVANKAKQISDTVCVKADNNVLVAYKSACTETGTATVLDRLEMPTGVNLVAMTESSFDGSNWLTNGTGAQFVPRFGISAAPYEGYFLVRYLETDLFGAAVKVETRNSFVSKISYDGRESWADL</sequence>
<dbReference type="SUPFAM" id="SSF54523">
    <property type="entry name" value="Pili subunits"/>
    <property type="match status" value="1"/>
</dbReference>
<dbReference type="Proteomes" id="UP000231134">
    <property type="component" value="Unassembled WGS sequence"/>
</dbReference>
<proteinExistence type="predicted"/>
<dbReference type="Gene3D" id="3.30.700.10">
    <property type="entry name" value="Glycoprotein, Type 4 Pilin"/>
    <property type="match status" value="1"/>
</dbReference>
<gene>
    <name evidence="2" type="ORF">BGX16_2207</name>
</gene>
<protein>
    <submittedName>
        <fullName evidence="2">Prepilin-type N-terminal cleavage/methylation domain-containing protein</fullName>
    </submittedName>
</protein>
<dbReference type="PROSITE" id="PS00409">
    <property type="entry name" value="PROKAR_NTER_METHYL"/>
    <property type="match status" value="1"/>
</dbReference>
<dbReference type="EMBL" id="PGEX01000001">
    <property type="protein sequence ID" value="PJJ42189.1"/>
    <property type="molecule type" value="Genomic_DNA"/>
</dbReference>
<reference evidence="2 3" key="1">
    <citation type="submission" date="2017-11" db="EMBL/GenBank/DDBJ databases">
        <title>Animal gut microbial communities from fecal samples from Wisconsin, USA.</title>
        <authorList>
            <person name="Neumann A."/>
        </authorList>
    </citation>
    <scope>NUCLEOTIDE SEQUENCE [LARGE SCALE GENOMIC DNA]</scope>
    <source>
        <strain evidence="2 3">UWS3</strain>
    </source>
</reference>
<organism evidence="2 3">
    <name type="scientific">Hallerella succinigenes</name>
    <dbReference type="NCBI Taxonomy" id="1896222"/>
    <lineage>
        <taxon>Bacteria</taxon>
        <taxon>Pseudomonadati</taxon>
        <taxon>Fibrobacterota</taxon>
        <taxon>Fibrobacteria</taxon>
        <taxon>Fibrobacterales</taxon>
        <taxon>Fibrobacteraceae</taxon>
        <taxon>Hallerella</taxon>
    </lineage>
</organism>
<dbReference type="AlphaFoldDB" id="A0A2M9A8Z7"/>
<accession>A0A2M9A8Z7</accession>
<evidence type="ECO:0000313" key="2">
    <source>
        <dbReference type="EMBL" id="PJJ42189.1"/>
    </source>
</evidence>
<keyword evidence="3" id="KW-1185">Reference proteome</keyword>
<dbReference type="RefSeq" id="WP_198514914.1">
    <property type="nucleotide sequence ID" value="NZ_PGEX01000001.1"/>
</dbReference>
<keyword evidence="1" id="KW-0472">Membrane</keyword>
<keyword evidence="1" id="KW-1133">Transmembrane helix</keyword>
<dbReference type="NCBIfam" id="TIGR02532">
    <property type="entry name" value="IV_pilin_GFxxxE"/>
    <property type="match status" value="1"/>
</dbReference>
<dbReference type="Pfam" id="PF07963">
    <property type="entry name" value="N_methyl"/>
    <property type="match status" value="1"/>
</dbReference>